<dbReference type="PANTHER" id="PTHR47501:SF7">
    <property type="entry name" value="TRANSPOSASE"/>
    <property type="match status" value="1"/>
</dbReference>
<reference evidence="2" key="1">
    <citation type="submission" date="2025-08" db="UniProtKB">
        <authorList>
            <consortium name="Ensembl"/>
        </authorList>
    </citation>
    <scope>IDENTIFICATION</scope>
</reference>
<sequence length="559" mass="63193">MKNWKAVTSAEGPTHPKQQKLDFGAKPVSDEELKKLVAQYIVEEMLPVNTVDSPSFRAIIKKIPTSVNAELPHRTTFTSYLEKEFTEMERNLKAALNEIDFVSTTADIWTANNRSYMGVTLHWISRTTLERHKVALACRRIRGRHTYDVIGTEIENIHSSYGLLNKVVATVTDNGSNFVKAFQVYHPVTESDDETEEEESTPKDDDVTFSDLSEILSAENETEGQLSLPPHRRCASHTINIICTRDVEKHLTTNAESRAVYRSSTAKCTALWTKLSRSTLASETVEEISKRKLLIPTSTRWNSFFDAVKRIAEIPMGELNTVCTKQGLKCFKDQEYQFLHKYCMAMKPLTAALDILQGDCPYGTLLPTLEVLMQKTQAVKDDLSRMTAGLPDAIQTRFASVLDDKDALLAAASSPKFKLRWLRDAGRRERVKQLLTAECCTTAPLAKNPASVPSATTSSSQGEMDFFTFEAEPEEETYSAEKEVMDYLMSGYDLQILHKFSSIKTIFLKYNTPTPSSAPVERLFSLGGLVLTPKRNRLSDRRFEKLLYKFNFKCQEIYC</sequence>
<evidence type="ECO:0008006" key="4">
    <source>
        <dbReference type="Google" id="ProtNLM"/>
    </source>
</evidence>
<dbReference type="Ensembl" id="ENSOABT00000031286.2">
    <property type="protein sequence ID" value="ENSOABP00000030448.2"/>
    <property type="gene ID" value="ENSOABG00000037551.1"/>
</dbReference>
<organism evidence="2 3">
    <name type="scientific">Oreochromis aureus</name>
    <name type="common">Israeli tilapia</name>
    <name type="synonym">Chromis aureus</name>
    <dbReference type="NCBI Taxonomy" id="47969"/>
    <lineage>
        <taxon>Eukaryota</taxon>
        <taxon>Metazoa</taxon>
        <taxon>Chordata</taxon>
        <taxon>Craniata</taxon>
        <taxon>Vertebrata</taxon>
        <taxon>Euteleostomi</taxon>
        <taxon>Actinopterygii</taxon>
        <taxon>Neopterygii</taxon>
        <taxon>Teleostei</taxon>
        <taxon>Neoteleostei</taxon>
        <taxon>Acanthomorphata</taxon>
        <taxon>Ovalentaria</taxon>
        <taxon>Cichlomorphae</taxon>
        <taxon>Cichliformes</taxon>
        <taxon>Cichlidae</taxon>
        <taxon>African cichlids</taxon>
        <taxon>Pseudocrenilabrinae</taxon>
        <taxon>Oreochromini</taxon>
        <taxon>Oreochromis</taxon>
    </lineage>
</organism>
<dbReference type="SUPFAM" id="SSF53098">
    <property type="entry name" value="Ribonuclease H-like"/>
    <property type="match status" value="1"/>
</dbReference>
<dbReference type="InterPro" id="IPR012337">
    <property type="entry name" value="RNaseH-like_sf"/>
</dbReference>
<dbReference type="Proteomes" id="UP000472276">
    <property type="component" value="Unassembled WGS sequence"/>
</dbReference>
<feature type="region of interest" description="Disordered" evidence="1">
    <location>
        <begin position="1"/>
        <end position="21"/>
    </location>
</feature>
<keyword evidence="3" id="KW-1185">Reference proteome</keyword>
<evidence type="ECO:0000313" key="3">
    <source>
        <dbReference type="Proteomes" id="UP000472276"/>
    </source>
</evidence>
<dbReference type="PANTHER" id="PTHR47501">
    <property type="entry name" value="TRANSPOSASE-RELATED"/>
    <property type="match status" value="1"/>
</dbReference>
<dbReference type="AlphaFoldDB" id="A0A668TV55"/>
<protein>
    <recommendedName>
        <fullName evidence="4">HAT C-terminal dimerisation domain-containing protein</fullName>
    </recommendedName>
</protein>
<evidence type="ECO:0000313" key="2">
    <source>
        <dbReference type="Ensembl" id="ENSOABP00000030448.2"/>
    </source>
</evidence>
<accession>A0A668TV55</accession>
<evidence type="ECO:0000256" key="1">
    <source>
        <dbReference type="SAM" id="MobiDB-lite"/>
    </source>
</evidence>
<name>A0A668TV55_OREAU</name>
<reference evidence="2" key="2">
    <citation type="submission" date="2025-09" db="UniProtKB">
        <authorList>
            <consortium name="Ensembl"/>
        </authorList>
    </citation>
    <scope>IDENTIFICATION</scope>
</reference>
<proteinExistence type="predicted"/>